<gene>
    <name evidence="1" type="ORF">AR9_g070</name>
</gene>
<dbReference type="GeneID" id="29058788"/>
<proteinExistence type="predicted"/>
<name>A0A172JHX5_BPPB1</name>
<evidence type="ECO:0000313" key="2">
    <source>
        <dbReference type="Proteomes" id="UP000202618"/>
    </source>
</evidence>
<dbReference type="Proteomes" id="UP000202618">
    <property type="component" value="Segment"/>
</dbReference>
<protein>
    <submittedName>
        <fullName evidence="1">Uncharacterized protein</fullName>
    </submittedName>
</protein>
<dbReference type="EMBL" id="KU878088">
    <property type="protein sequence ID" value="AMS01154.1"/>
    <property type="molecule type" value="Genomic_DNA"/>
</dbReference>
<sequence length="267" mass="31860">MSEEMTPPMEEYRGLCNSESILSIFDRNYRFSVSRNIKGFSFTESIRNPYGNNKMNIGSLSQDKEGIINVIDYSRLDKEYKLSNQVEYEFFIKDVRTINKDFKLYKIFFYNVIREMIWERIKETQTFDGYKIPDSLEINLVDTVNFMSIDIPSRMVNFDEIHYSYGRFNDSISIDFEFANKYIDLDKLINLVNSGIENKELIEIEMSLHAHRNFKDNRDDYLFDLPIFMNCHSDPIDPRDSKEDWITTMAIFSNELWDGNYENFIKK</sequence>
<accession>A0A172JHX5</accession>
<organism evidence="1 2">
    <name type="scientific">Bacillus phage AR9</name>
    <dbReference type="NCBI Taxonomy" id="1815509"/>
    <lineage>
        <taxon>Viruses</taxon>
        <taxon>Duplodnaviria</taxon>
        <taxon>Heunggongvirae</taxon>
        <taxon>Uroviricota</taxon>
        <taxon>Caudoviricetes</taxon>
        <taxon>Takahashivirus</taxon>
        <taxon>Bacillus phage PBS1</taxon>
    </lineage>
</organism>
<reference evidence="1 2" key="1">
    <citation type="journal article" date="2016" name="Virology">
        <title>The genome of AR9, a giant transducing Bacillus phage encoding two multisubunit RNA polymerases.</title>
        <authorList>
            <person name="Lavysh D."/>
            <person name="Sokolova M."/>
            <person name="Minakhin L."/>
            <person name="Yakunina M."/>
            <person name="Artamonova T."/>
            <person name="Kozyavkin S."/>
            <person name="Makarova K.S."/>
            <person name="Koonin E.V."/>
            <person name="Severinov K."/>
        </authorList>
    </citation>
    <scope>NUCLEOTIDE SEQUENCE [LARGE SCALE GENOMIC DNA]</scope>
</reference>
<dbReference type="KEGG" id="vg:29058788"/>
<dbReference type="RefSeq" id="YP_009282974.1">
    <property type="nucleotide sequence ID" value="NC_031039.1"/>
</dbReference>
<evidence type="ECO:0000313" key="1">
    <source>
        <dbReference type="EMBL" id="AMS01154.1"/>
    </source>
</evidence>